<protein>
    <submittedName>
        <fullName evidence="2">Uncharacterized protein</fullName>
    </submittedName>
</protein>
<keyword evidence="1" id="KW-0472">Membrane</keyword>
<reference evidence="2 3" key="1">
    <citation type="journal article" date="2020" name="IScience">
        <title>Genome Sequencing of the Endangered Kingdonia uniflora (Circaeasteraceae, Ranunculales) Reveals Potential Mechanisms of Evolutionary Specialization.</title>
        <authorList>
            <person name="Sun Y."/>
            <person name="Deng T."/>
            <person name="Zhang A."/>
            <person name="Moore M.J."/>
            <person name="Landis J.B."/>
            <person name="Lin N."/>
            <person name="Zhang H."/>
            <person name="Zhang X."/>
            <person name="Huang J."/>
            <person name="Zhang X."/>
            <person name="Sun H."/>
            <person name="Wang H."/>
        </authorList>
    </citation>
    <scope>NUCLEOTIDE SEQUENCE [LARGE SCALE GENOMIC DNA]</scope>
    <source>
        <strain evidence="2">TB1705</strain>
        <tissue evidence="2">Leaf</tissue>
    </source>
</reference>
<evidence type="ECO:0000313" key="3">
    <source>
        <dbReference type="Proteomes" id="UP000541444"/>
    </source>
</evidence>
<feature type="transmembrane region" description="Helical" evidence="1">
    <location>
        <begin position="42"/>
        <end position="63"/>
    </location>
</feature>
<gene>
    <name evidence="2" type="ORF">GIB67_009029</name>
</gene>
<evidence type="ECO:0000313" key="2">
    <source>
        <dbReference type="EMBL" id="KAF6146743.1"/>
    </source>
</evidence>
<sequence>MQPELMGTENTVEEFAAVFPLLSACIFYRVRGRAFLRRGELISYVVVALTTHGTFCMLCLFSHQSSWSNSS</sequence>
<dbReference type="AlphaFoldDB" id="A0A7J7LVS1"/>
<dbReference type="EMBL" id="JACGCM010001965">
    <property type="protein sequence ID" value="KAF6146743.1"/>
    <property type="molecule type" value="Genomic_DNA"/>
</dbReference>
<name>A0A7J7LVS1_9MAGN</name>
<evidence type="ECO:0000256" key="1">
    <source>
        <dbReference type="SAM" id="Phobius"/>
    </source>
</evidence>
<dbReference type="Proteomes" id="UP000541444">
    <property type="component" value="Unassembled WGS sequence"/>
</dbReference>
<proteinExistence type="predicted"/>
<feature type="transmembrane region" description="Helical" evidence="1">
    <location>
        <begin position="12"/>
        <end position="30"/>
    </location>
</feature>
<keyword evidence="1" id="KW-1133">Transmembrane helix</keyword>
<comment type="caution">
    <text evidence="2">The sequence shown here is derived from an EMBL/GenBank/DDBJ whole genome shotgun (WGS) entry which is preliminary data.</text>
</comment>
<organism evidence="2 3">
    <name type="scientific">Kingdonia uniflora</name>
    <dbReference type="NCBI Taxonomy" id="39325"/>
    <lineage>
        <taxon>Eukaryota</taxon>
        <taxon>Viridiplantae</taxon>
        <taxon>Streptophyta</taxon>
        <taxon>Embryophyta</taxon>
        <taxon>Tracheophyta</taxon>
        <taxon>Spermatophyta</taxon>
        <taxon>Magnoliopsida</taxon>
        <taxon>Ranunculales</taxon>
        <taxon>Circaeasteraceae</taxon>
        <taxon>Kingdonia</taxon>
    </lineage>
</organism>
<accession>A0A7J7LVS1</accession>
<keyword evidence="1" id="KW-0812">Transmembrane</keyword>
<keyword evidence="3" id="KW-1185">Reference proteome</keyword>